<feature type="region of interest" description="Disordered" evidence="1">
    <location>
        <begin position="497"/>
        <end position="516"/>
    </location>
</feature>
<evidence type="ECO:0000313" key="3">
    <source>
        <dbReference type="Proteomes" id="UP000243579"/>
    </source>
</evidence>
<name>A0A1V9YAK4_ACHHY</name>
<keyword evidence="3" id="KW-1185">Reference proteome</keyword>
<dbReference type="OrthoDB" id="79220at2759"/>
<feature type="compositionally biased region" description="Basic residues" evidence="1">
    <location>
        <begin position="506"/>
        <end position="516"/>
    </location>
</feature>
<accession>A0A1V9YAK4</accession>
<dbReference type="EMBL" id="JNBR01002420">
    <property type="protein sequence ID" value="OQR82747.1"/>
    <property type="molecule type" value="Genomic_DNA"/>
</dbReference>
<evidence type="ECO:0000256" key="1">
    <source>
        <dbReference type="SAM" id="MobiDB-lite"/>
    </source>
</evidence>
<protein>
    <submittedName>
        <fullName evidence="2">Uncharacterized protein</fullName>
    </submittedName>
</protein>
<dbReference type="AlphaFoldDB" id="A0A1V9YAK4"/>
<comment type="caution">
    <text evidence="2">The sequence shown here is derived from an EMBL/GenBank/DDBJ whole genome shotgun (WGS) entry which is preliminary data.</text>
</comment>
<gene>
    <name evidence="2" type="ORF">ACHHYP_15563</name>
</gene>
<reference evidence="2 3" key="1">
    <citation type="journal article" date="2014" name="Genome Biol. Evol.">
        <title>The secreted proteins of Achlya hypogyna and Thraustotheca clavata identify the ancestral oomycete secretome and reveal gene acquisitions by horizontal gene transfer.</title>
        <authorList>
            <person name="Misner I."/>
            <person name="Blouin N."/>
            <person name="Leonard G."/>
            <person name="Richards T.A."/>
            <person name="Lane C.E."/>
        </authorList>
    </citation>
    <scope>NUCLEOTIDE SEQUENCE [LARGE SCALE GENOMIC DNA]</scope>
    <source>
        <strain evidence="2 3">ATCC 48635</strain>
    </source>
</reference>
<sequence length="516" mass="57119">MADVYPIFPCLPRTDYDDSYCCFLFERGHGLRMVSFRFFEDTSATGVPLALVYFARLFQVQLDPTFEAVFLTPDTSCLVSMGPRGYHEDALGGGHITVLEFADASRPPQNHRNYIPPPPPRSLVDRWLPLRFGTTMAEVVATFGARAVRPPRDLPSIGECYRVPLVAAQAAFPLLPPGVGGADDCRFLFEKGSGLGMVSLRFFENAAALTHLSSCFQVPLNSAGEGVVFAADESCVIAIGTTIVDKRRPQASVLASAAQVCLHYWDTCSPDHPTLQSAHSTSDHFTIAMQSAESSSECGCTLTEDQWRHSAHCRWTHCRMCPWRHPQSLASDEGVDQFTKHFVCCPGRLRRASMAQWLSGKVQFGATVADIVELFPDRGPLDEKHCPVAHDVTNYMCRYLWLPLTDVAHVFPSLPIAWISPNDEVCFYFEQHAGLRKVSLRFHEAPAKVPALLGYFAWLFQVPLDATLHGAVLADDGACIVAMGADKKTKWPTSTHLELVDPRNPPRTHHTRPTCS</sequence>
<organism evidence="2 3">
    <name type="scientific">Achlya hypogyna</name>
    <name type="common">Oomycete</name>
    <name type="synonym">Protoachlya hypogyna</name>
    <dbReference type="NCBI Taxonomy" id="1202772"/>
    <lineage>
        <taxon>Eukaryota</taxon>
        <taxon>Sar</taxon>
        <taxon>Stramenopiles</taxon>
        <taxon>Oomycota</taxon>
        <taxon>Saprolegniomycetes</taxon>
        <taxon>Saprolegniales</taxon>
        <taxon>Achlyaceae</taxon>
        <taxon>Achlya</taxon>
    </lineage>
</organism>
<proteinExistence type="predicted"/>
<evidence type="ECO:0000313" key="2">
    <source>
        <dbReference type="EMBL" id="OQR82747.1"/>
    </source>
</evidence>
<dbReference type="Proteomes" id="UP000243579">
    <property type="component" value="Unassembled WGS sequence"/>
</dbReference>